<evidence type="ECO:0000256" key="1">
    <source>
        <dbReference type="SAM" id="MobiDB-lite"/>
    </source>
</evidence>
<sequence>MQEAGRREKLRQTMSKLLAASRLIRHMFASSPHDSNSSLPRYSEEDVTGEDVWQVPSEEDSSDEELSCINDSEVKRNTACPGATPSSNCLFALQRRENTEAGLLTESSQALRSIAERRDVQPQRDRGLEGFFTSGLETGDVLRPTSSQTPRERPSSPKCSLVQGFWRPTSSHNAEEGGGMAANAVLLKRSAQLRSAKLARWLYQPLSLFLAQHLSSLSLWSSLADISSRSSSRVQSASSHRPSSSVRPLSRAAQEILEVQTVEKPEVQNSDEEEEDCLALACLEEEFRNMSCTPCHTDEEKKPSVLPCPLSSNTHRPVERPEYRFDSGHQAATRYTPAPAKKHV</sequence>
<dbReference type="AlphaFoldDB" id="A0A5A9P2E0"/>
<proteinExistence type="predicted"/>
<feature type="region of interest" description="Disordered" evidence="1">
    <location>
        <begin position="28"/>
        <end position="64"/>
    </location>
</feature>
<feature type="region of interest" description="Disordered" evidence="1">
    <location>
        <begin position="296"/>
        <end position="344"/>
    </location>
</feature>
<accession>A0A5A9P2E0</accession>
<dbReference type="EMBL" id="SOYY01000011">
    <property type="protein sequence ID" value="KAA0715229.1"/>
    <property type="molecule type" value="Genomic_DNA"/>
</dbReference>
<evidence type="ECO:0000313" key="2">
    <source>
        <dbReference type="EMBL" id="KAA0715229.1"/>
    </source>
</evidence>
<dbReference type="PANTHER" id="PTHR28634:SF1">
    <property type="entry name" value="ZINC FINGER B-BOX DOMAIN-CONTAINING PROTEIN 1"/>
    <property type="match status" value="1"/>
</dbReference>
<dbReference type="PANTHER" id="PTHR28634">
    <property type="entry name" value="ZINC FINGER B-BOX DOMAIN-CONTAINING PROTEIN 1"/>
    <property type="match status" value="1"/>
</dbReference>
<protein>
    <submittedName>
        <fullName evidence="2">Uncharacterized protein</fullName>
    </submittedName>
</protein>
<comment type="caution">
    <text evidence="2">The sequence shown here is derived from an EMBL/GenBank/DDBJ whole genome shotgun (WGS) entry which is preliminary data.</text>
</comment>
<dbReference type="Proteomes" id="UP000324632">
    <property type="component" value="Chromosome 11"/>
</dbReference>
<keyword evidence="3" id="KW-1185">Reference proteome</keyword>
<organism evidence="2 3">
    <name type="scientific">Triplophysa tibetana</name>
    <dbReference type="NCBI Taxonomy" id="1572043"/>
    <lineage>
        <taxon>Eukaryota</taxon>
        <taxon>Metazoa</taxon>
        <taxon>Chordata</taxon>
        <taxon>Craniata</taxon>
        <taxon>Vertebrata</taxon>
        <taxon>Euteleostomi</taxon>
        <taxon>Actinopterygii</taxon>
        <taxon>Neopterygii</taxon>
        <taxon>Teleostei</taxon>
        <taxon>Ostariophysi</taxon>
        <taxon>Cypriniformes</taxon>
        <taxon>Nemacheilidae</taxon>
        <taxon>Triplophysa</taxon>
    </lineage>
</organism>
<feature type="compositionally biased region" description="Basic and acidic residues" evidence="1">
    <location>
        <begin position="316"/>
        <end position="327"/>
    </location>
</feature>
<reference evidence="2 3" key="1">
    <citation type="journal article" date="2019" name="Mol. Ecol. Resour.">
        <title>Chromosome-level genome assembly of Triplophysa tibetana, a fish adapted to the harsh high-altitude environment of the Tibetan Plateau.</title>
        <authorList>
            <person name="Yang X."/>
            <person name="Liu H."/>
            <person name="Ma Z."/>
            <person name="Zou Y."/>
            <person name="Zou M."/>
            <person name="Mao Y."/>
            <person name="Li X."/>
            <person name="Wang H."/>
            <person name="Chen T."/>
            <person name="Wang W."/>
            <person name="Yang R."/>
        </authorList>
    </citation>
    <scope>NUCLEOTIDE SEQUENCE [LARGE SCALE GENOMIC DNA]</scope>
    <source>
        <strain evidence="2">TTIB1903HZAU</strain>
        <tissue evidence="2">Muscle</tissue>
    </source>
</reference>
<feature type="region of interest" description="Disordered" evidence="1">
    <location>
        <begin position="137"/>
        <end position="160"/>
    </location>
</feature>
<gene>
    <name evidence="2" type="ORF">E1301_Tti008720</name>
</gene>
<feature type="region of interest" description="Disordered" evidence="1">
    <location>
        <begin position="231"/>
        <end position="250"/>
    </location>
</feature>
<evidence type="ECO:0000313" key="3">
    <source>
        <dbReference type="Proteomes" id="UP000324632"/>
    </source>
</evidence>
<name>A0A5A9P2E0_9TELE</name>
<dbReference type="InterPro" id="IPR037688">
    <property type="entry name" value="ZBBX"/>
</dbReference>